<reference evidence="2" key="1">
    <citation type="journal article" date="2024" name="Front. Bioeng. Biotechnol.">
        <title>Genome-scale model development and genomic sequencing of the oleaginous clade Lipomyces.</title>
        <authorList>
            <person name="Czajka J.J."/>
            <person name="Han Y."/>
            <person name="Kim J."/>
            <person name="Mondo S.J."/>
            <person name="Hofstad B.A."/>
            <person name="Robles A."/>
            <person name="Haridas S."/>
            <person name="Riley R."/>
            <person name="LaButti K."/>
            <person name="Pangilinan J."/>
            <person name="Andreopoulos W."/>
            <person name="Lipzen A."/>
            <person name="Yan J."/>
            <person name="Wang M."/>
            <person name="Ng V."/>
            <person name="Grigoriev I.V."/>
            <person name="Spatafora J.W."/>
            <person name="Magnuson J.K."/>
            <person name="Baker S.E."/>
            <person name="Pomraning K.R."/>
        </authorList>
    </citation>
    <scope>NUCLEOTIDE SEQUENCE [LARGE SCALE GENOMIC DNA]</scope>
    <source>
        <strain evidence="2">CBS 7786</strain>
    </source>
</reference>
<organism evidence="1 2">
    <name type="scientific">Lipomyces kononenkoae</name>
    <name type="common">Yeast</name>
    <dbReference type="NCBI Taxonomy" id="34357"/>
    <lineage>
        <taxon>Eukaryota</taxon>
        <taxon>Fungi</taxon>
        <taxon>Dikarya</taxon>
        <taxon>Ascomycota</taxon>
        <taxon>Saccharomycotina</taxon>
        <taxon>Lipomycetes</taxon>
        <taxon>Lipomycetales</taxon>
        <taxon>Lipomycetaceae</taxon>
        <taxon>Lipomyces</taxon>
    </lineage>
</organism>
<protein>
    <submittedName>
        <fullName evidence="1">Uncharacterized protein</fullName>
    </submittedName>
</protein>
<evidence type="ECO:0000313" key="1">
    <source>
        <dbReference type="EMBL" id="KAK9237554.1"/>
    </source>
</evidence>
<keyword evidence="2" id="KW-1185">Reference proteome</keyword>
<comment type="caution">
    <text evidence="1">The sequence shown here is derived from an EMBL/GenBank/DDBJ whole genome shotgun (WGS) entry which is preliminary data.</text>
</comment>
<proteinExistence type="predicted"/>
<evidence type="ECO:0000313" key="2">
    <source>
        <dbReference type="Proteomes" id="UP001433508"/>
    </source>
</evidence>
<dbReference type="EMBL" id="MU971367">
    <property type="protein sequence ID" value="KAK9237554.1"/>
    <property type="molecule type" value="Genomic_DNA"/>
</dbReference>
<sequence length="525" mass="56502">MATLQAVIPRLESSPAIITPGAASVSFSLLDRHVKSVRSFLASLGLRPQSAIAIALPNSLEFAVVFLAVTYSGFVAAPLNPGLKQAEFEFYLQDLRCPVAFVSANESEAVVNAAGKIGKFVEGGHVKMFTIVASSSGDNDTAVKLCGIDGNAIIGNDSKAKMPEAHADDVALVLHTSGTTGRPKIVPLTHVNLTTSIRNITQTYGLEQADRSLLVMPLFHVHGLLCGFLAPLSVECAVIVPARFSASSFWHDFVEHGATWYTAVPTIHQILLKTPGPPVLPKIRFIRSCSSALAPSTMRLLEDRFHAPVVEAYAMTEACHQMTSNEIPPGVRKPGSVGKAQGSVSVKVLDQDGLEVGRGVEGEICVKGGNVTKGYRNNKAANDTSFTKTGYFRTGDQGKMDEDGFVFITGRIKELINRGGEKISPVELDSVLLEHGAVAEAVSFGVPDEMYGQEVQAAVVVKAGVAEDEGTEKQLIEFMMDRVARFKVPKKIYFTKEMPKTATGKIQRKHIADLFFPRPQARAKV</sequence>
<gene>
    <name evidence="1" type="ORF">V1525DRAFT_343511</name>
</gene>
<name>A0ACC3T2A9_LIPKO</name>
<dbReference type="Proteomes" id="UP001433508">
    <property type="component" value="Unassembled WGS sequence"/>
</dbReference>
<accession>A0ACC3T2A9</accession>